<gene>
    <name evidence="14" type="ORF">GPM918_LOCUS36244</name>
    <name evidence="13" type="ORF">OVA965_LOCUS30668</name>
    <name evidence="16" type="ORF">SRO942_LOCUS36976</name>
    <name evidence="15" type="ORF">TMI583_LOCUS31473</name>
</gene>
<evidence type="ECO:0000313" key="17">
    <source>
        <dbReference type="Proteomes" id="UP000663829"/>
    </source>
</evidence>
<evidence type="ECO:0000313" key="13">
    <source>
        <dbReference type="EMBL" id="CAF1348158.1"/>
    </source>
</evidence>
<dbReference type="SUPFAM" id="SSF51556">
    <property type="entry name" value="Metallo-dependent hydrolases"/>
    <property type="match status" value="1"/>
</dbReference>
<reference evidence="14" key="1">
    <citation type="submission" date="2021-02" db="EMBL/GenBank/DDBJ databases">
        <authorList>
            <person name="Nowell W R."/>
        </authorList>
    </citation>
    <scope>NUCLEOTIDE SEQUENCE</scope>
</reference>
<evidence type="ECO:0000313" key="14">
    <source>
        <dbReference type="EMBL" id="CAF1490775.1"/>
    </source>
</evidence>
<dbReference type="UniPathway" id="UPA00270"/>
<dbReference type="GO" id="GO:0005829">
    <property type="term" value="C:cytosol"/>
    <property type="evidence" value="ECO:0007669"/>
    <property type="project" value="UniProtKB-UniRule"/>
</dbReference>
<dbReference type="AlphaFoldDB" id="A0A815SJ20"/>
<evidence type="ECO:0000256" key="6">
    <source>
        <dbReference type="ARBA" id="ARBA00022723"/>
    </source>
</evidence>
<dbReference type="Proteomes" id="UP000681722">
    <property type="component" value="Unassembled WGS sequence"/>
</dbReference>
<dbReference type="GO" id="GO:0019748">
    <property type="term" value="P:secondary metabolic process"/>
    <property type="evidence" value="ECO:0007669"/>
    <property type="project" value="TreeGrafter"/>
</dbReference>
<evidence type="ECO:0000256" key="2">
    <source>
        <dbReference type="ARBA" id="ARBA00005871"/>
    </source>
</evidence>
<comment type="subunit">
    <text evidence="3 11">Monomer.</text>
</comment>
<evidence type="ECO:0000256" key="4">
    <source>
        <dbReference type="ARBA" id="ARBA00012365"/>
    </source>
</evidence>
<keyword evidence="7 11" id="KW-0210">Decarboxylase</keyword>
<evidence type="ECO:0000256" key="11">
    <source>
        <dbReference type="RuleBase" id="RU366045"/>
    </source>
</evidence>
<keyword evidence="6" id="KW-0479">Metal-binding</keyword>
<keyword evidence="8" id="KW-0862">Zinc</keyword>
<organism evidence="14 17">
    <name type="scientific">Didymodactylos carnosus</name>
    <dbReference type="NCBI Taxonomy" id="1234261"/>
    <lineage>
        <taxon>Eukaryota</taxon>
        <taxon>Metazoa</taxon>
        <taxon>Spiralia</taxon>
        <taxon>Gnathifera</taxon>
        <taxon>Rotifera</taxon>
        <taxon>Eurotatoria</taxon>
        <taxon>Bdelloidea</taxon>
        <taxon>Philodinida</taxon>
        <taxon>Philodinidae</taxon>
        <taxon>Didymodactylos</taxon>
    </lineage>
</organism>
<dbReference type="EMBL" id="CAJNOQ010021705">
    <property type="protein sequence ID" value="CAF1490775.1"/>
    <property type="molecule type" value="Genomic_DNA"/>
</dbReference>
<evidence type="ECO:0000256" key="1">
    <source>
        <dbReference type="ARBA" id="ARBA00005079"/>
    </source>
</evidence>
<dbReference type="Proteomes" id="UP000682733">
    <property type="component" value="Unassembled WGS sequence"/>
</dbReference>
<evidence type="ECO:0000313" key="15">
    <source>
        <dbReference type="EMBL" id="CAF4158916.1"/>
    </source>
</evidence>
<feature type="non-terminal residue" evidence="14">
    <location>
        <position position="414"/>
    </location>
</feature>
<comment type="similarity">
    <text evidence="2">Belongs to the metallo-dependent hydrolases superfamily. ACMSD family.</text>
</comment>
<evidence type="ECO:0000256" key="5">
    <source>
        <dbReference type="ARBA" id="ARBA00021214"/>
    </source>
</evidence>
<comment type="caution">
    <text evidence="14">The sequence shown here is derived from an EMBL/GenBank/DDBJ whole genome shotgun (WGS) entry which is preliminary data.</text>
</comment>
<dbReference type="EMBL" id="CAJNOK010022446">
    <property type="protein sequence ID" value="CAF1348158.1"/>
    <property type="molecule type" value="Genomic_DNA"/>
</dbReference>
<proteinExistence type="inferred from homology"/>
<evidence type="ECO:0000256" key="7">
    <source>
        <dbReference type="ARBA" id="ARBA00022793"/>
    </source>
</evidence>
<dbReference type="EMBL" id="CAJOBA010044077">
    <property type="protein sequence ID" value="CAF4158916.1"/>
    <property type="molecule type" value="Genomic_DNA"/>
</dbReference>
<comment type="function">
    <text evidence="11">Converts alpha-amino-beta-carboxymuconate-epsilon-semialdehyde (ACMS) to alpha-aminomuconate semialdehyde (AMS).</text>
</comment>
<dbReference type="Pfam" id="PF04909">
    <property type="entry name" value="Amidohydro_2"/>
    <property type="match status" value="1"/>
</dbReference>
<dbReference type="GO" id="GO:1904985">
    <property type="term" value="P:negative regulation of quinolinate biosynthetic process"/>
    <property type="evidence" value="ECO:0007669"/>
    <property type="project" value="UniProtKB-UniRule"/>
</dbReference>
<evidence type="ECO:0000256" key="3">
    <source>
        <dbReference type="ARBA" id="ARBA00011245"/>
    </source>
</evidence>
<dbReference type="Gene3D" id="3.20.20.140">
    <property type="entry name" value="Metal-dependent hydrolases"/>
    <property type="match status" value="1"/>
</dbReference>
<comment type="catalytic activity">
    <reaction evidence="11">
        <text>2-amino-3-carboxymuconate 6-semialdehyde + H(+) = 2-aminomuconate 6-semialdehyde + CO2</text>
        <dbReference type="Rhea" id="RHEA:16557"/>
        <dbReference type="ChEBI" id="CHEBI:15378"/>
        <dbReference type="ChEBI" id="CHEBI:16526"/>
        <dbReference type="ChEBI" id="CHEBI:77634"/>
        <dbReference type="ChEBI" id="CHEBI:77803"/>
        <dbReference type="EC" id="4.1.1.45"/>
    </reaction>
</comment>
<dbReference type="PANTHER" id="PTHR21240">
    <property type="entry name" value="2-AMINO-3-CARBOXYLMUCONATE-6-SEMIALDEHYDE DECARBOXYLASE"/>
    <property type="match status" value="1"/>
</dbReference>
<evidence type="ECO:0000256" key="10">
    <source>
        <dbReference type="ARBA" id="ARBA00031120"/>
    </source>
</evidence>
<dbReference type="InterPro" id="IPR006680">
    <property type="entry name" value="Amidohydro-rel"/>
</dbReference>
<dbReference type="PANTHER" id="PTHR21240:SF27">
    <property type="entry name" value="2-AMINO-3-CARBOXYMUCONATE-6-SEMIALDEHYDE DECARBOXYLASE"/>
    <property type="match status" value="1"/>
</dbReference>
<keyword evidence="9 11" id="KW-0456">Lyase</keyword>
<evidence type="ECO:0000313" key="16">
    <source>
        <dbReference type="EMBL" id="CAF4353874.1"/>
    </source>
</evidence>
<dbReference type="Proteomes" id="UP000663829">
    <property type="component" value="Unassembled WGS sequence"/>
</dbReference>
<dbReference type="EMBL" id="CAJOBC010087199">
    <property type="protein sequence ID" value="CAF4353874.1"/>
    <property type="molecule type" value="Genomic_DNA"/>
</dbReference>
<feature type="domain" description="Amidohydrolase-related" evidence="12">
    <location>
        <begin position="90"/>
        <end position="414"/>
    </location>
</feature>
<sequence>KEFAPVYKNDEEVTRKPTGNLLAKRFKWDDVNKKQEDVRYSPVIGNNNQQQQNFEHSQIHEQMQYNQQQMEQVYNFDDSRNTTDTKMKKIDIHTHILPSSLTGHRKQFGYNGWLELIHRSDGKVDMIKDGELFRVVEPNCFNVDVRLKEMDENHIQMQVLSTVPVLFSYWAKGEDALVLSEELNNHIADVCRTNPERFIGLGTVPLQSPELAVRELRRCVEQLGLKGVQIGSHVNDWNLDNEQLDPFWKEVEQLDCCVFVHPWDMDMSSQRHRDYWLPWLCAMPFETTSAICSILMGGILEKYPKLRLVFAHGGGQFPFTIGRIDHGHQCRPDLCAKKNSKTPSSYIGKLYVDSLAHDKRALKYLVDIMGNECVMLGSDYPFPLGEDRPGQLIVETFENDETLKEKLLYKNAQR</sequence>
<feature type="non-terminal residue" evidence="14">
    <location>
        <position position="1"/>
    </location>
</feature>
<dbReference type="GO" id="GO:0001760">
    <property type="term" value="F:aminocarboxymuconate-semialdehyde decarboxylase activity"/>
    <property type="evidence" value="ECO:0007669"/>
    <property type="project" value="UniProtKB-UniRule"/>
</dbReference>
<protein>
    <recommendedName>
        <fullName evidence="5 11">2-amino-3-carboxymuconate-6-semialdehyde decarboxylase</fullName>
        <ecNumber evidence="4 11">4.1.1.45</ecNumber>
    </recommendedName>
    <alternativeName>
        <fullName evidence="10 11">Picolinate carboxylase</fullName>
    </alternativeName>
</protein>
<dbReference type="GO" id="GO:0046872">
    <property type="term" value="F:metal ion binding"/>
    <property type="evidence" value="ECO:0007669"/>
    <property type="project" value="UniProtKB-KW"/>
</dbReference>
<comment type="pathway">
    <text evidence="1 11">Secondary metabolite metabolism; quinolate metabolism.</text>
</comment>
<evidence type="ECO:0000256" key="9">
    <source>
        <dbReference type="ARBA" id="ARBA00023239"/>
    </source>
</evidence>
<dbReference type="Proteomes" id="UP000677228">
    <property type="component" value="Unassembled WGS sequence"/>
</dbReference>
<dbReference type="GO" id="GO:0016787">
    <property type="term" value="F:hydrolase activity"/>
    <property type="evidence" value="ECO:0007669"/>
    <property type="project" value="InterPro"/>
</dbReference>
<accession>A0A815SJ20</accession>
<dbReference type="InterPro" id="IPR032465">
    <property type="entry name" value="ACMSD"/>
</dbReference>
<name>A0A815SJ20_9BILA</name>
<evidence type="ECO:0000256" key="8">
    <source>
        <dbReference type="ARBA" id="ARBA00022833"/>
    </source>
</evidence>
<dbReference type="EC" id="4.1.1.45" evidence="4 11"/>
<keyword evidence="17" id="KW-1185">Reference proteome</keyword>
<dbReference type="InterPro" id="IPR032466">
    <property type="entry name" value="Metal_Hydrolase"/>
</dbReference>
<evidence type="ECO:0000259" key="12">
    <source>
        <dbReference type="Pfam" id="PF04909"/>
    </source>
</evidence>
<dbReference type="OrthoDB" id="191270at2759"/>